<keyword evidence="10" id="KW-0436">Ligase</keyword>
<dbReference type="Pfam" id="PF16995">
    <property type="entry name" value="tRNA-synt_2_TM"/>
    <property type="match status" value="1"/>
</dbReference>
<evidence type="ECO:0000313" key="11">
    <source>
        <dbReference type="Proteomes" id="UP000316096"/>
    </source>
</evidence>
<feature type="domain" description="Phosphatidylglycerol lysyltransferase C-terminal" evidence="8">
    <location>
        <begin position="250"/>
        <end position="549"/>
    </location>
</feature>
<evidence type="ECO:0000256" key="7">
    <source>
        <dbReference type="SAM" id="Phobius"/>
    </source>
</evidence>
<dbReference type="GO" id="GO:0004812">
    <property type="term" value="F:aminoacyl-tRNA ligase activity"/>
    <property type="evidence" value="ECO:0007669"/>
    <property type="project" value="UniProtKB-KW"/>
</dbReference>
<reference evidence="10 11" key="1">
    <citation type="submission" date="2019-06" db="EMBL/GenBank/DDBJ databases">
        <title>Sequencing the genomes of 1000 actinobacteria strains.</title>
        <authorList>
            <person name="Klenk H.-P."/>
        </authorList>
    </citation>
    <scope>NUCLEOTIDE SEQUENCE [LARGE SCALE GENOMIC DNA]</scope>
    <source>
        <strain evidence="10 11">DSM 102200</strain>
    </source>
</reference>
<name>A0A543CIQ3_9ACTN</name>
<dbReference type="AlphaFoldDB" id="A0A543CIQ3"/>
<dbReference type="InterPro" id="IPR016181">
    <property type="entry name" value="Acyl_CoA_acyltransferase"/>
</dbReference>
<dbReference type="GO" id="GO:0005886">
    <property type="term" value="C:plasma membrane"/>
    <property type="evidence" value="ECO:0007669"/>
    <property type="project" value="UniProtKB-SubCell"/>
</dbReference>
<evidence type="ECO:0000256" key="1">
    <source>
        <dbReference type="ARBA" id="ARBA00004651"/>
    </source>
</evidence>
<dbReference type="InterPro" id="IPR024320">
    <property type="entry name" value="LPG_synthase_C"/>
</dbReference>
<keyword evidence="3 7" id="KW-0812">Transmembrane</keyword>
<dbReference type="PANTHER" id="PTHR34697">
    <property type="entry name" value="PHOSPHATIDYLGLYCEROL LYSYLTRANSFERASE"/>
    <property type="match status" value="1"/>
</dbReference>
<sequence>MVESKREATGRPEDEGRDAVQERRRQRRWVPTLAGWLTFLVGLHDVVGALLPEWHRRMVRVDEFVPGSVNDAARTATLVAGMLFLLLSHGLRRRKRRAWRAVVVLLAFTVFSHIIKDFAISAVVAVVMLAALVYFRTEFYATGDPRTRWRALWVGSFLAAFSVAIGLLFIALNTGGLDHNYPFPDRLEHVVAGLVGATGPVTFVSDRKNDLFSLILGSLGLFTGLMTAFLFLRPAEPAPSLSAEDEQRIRDLLDRQGARDSLGYFSLRRDKSVIWSPTGKACVTYRVVSGVMLAGGDPIGDPEAWPGAIEAFLEEAARHAWVPGVMGCSELGAEVWCRESGLSALELGDEAIVDTAEFSLDGRTMRNVRQMVNRVGRQGYVAEIRREKDYAPAELRALWERAGTWRGTDNERGFSMALGRVGEPGDEECVFATATKDGELHAILHFVPWGTDGLSLDLMRRDRSAQPGLNDFLIVEAIKVAPDLGVKRMSLNFAVFRAALARGERIGAGPVLKAWRGLLIFLSRWFQIESLYKFNAKFQPVWQPRFFVYPSLNDAPRIALAALEAEAFIVWPRLRIPGLKRPPRRALPSP</sequence>
<feature type="transmembrane region" description="Helical" evidence="7">
    <location>
        <begin position="121"/>
        <end position="139"/>
    </location>
</feature>
<dbReference type="GO" id="GO:0016755">
    <property type="term" value="F:aminoacyltransferase activity"/>
    <property type="evidence" value="ECO:0007669"/>
    <property type="project" value="TreeGrafter"/>
</dbReference>
<feature type="domain" description="Lysyl-tRNA synthetase N-terminal transmembrane region" evidence="9">
    <location>
        <begin position="27"/>
        <end position="228"/>
    </location>
</feature>
<comment type="subcellular location">
    <subcellularLocation>
        <location evidence="1">Cell membrane</location>
        <topology evidence="1">Multi-pass membrane protein</topology>
    </subcellularLocation>
</comment>
<evidence type="ECO:0000259" key="8">
    <source>
        <dbReference type="Pfam" id="PF09924"/>
    </source>
</evidence>
<keyword evidence="10" id="KW-0030">Aminoacyl-tRNA synthetase</keyword>
<evidence type="ECO:0000256" key="6">
    <source>
        <dbReference type="SAM" id="MobiDB-lite"/>
    </source>
</evidence>
<feature type="transmembrane region" description="Helical" evidence="7">
    <location>
        <begin position="151"/>
        <end position="172"/>
    </location>
</feature>
<protein>
    <submittedName>
        <fullName evidence="10">Lysyl-tRNA synthetase class 2</fullName>
    </submittedName>
</protein>
<feature type="transmembrane region" description="Helical" evidence="7">
    <location>
        <begin position="72"/>
        <end position="91"/>
    </location>
</feature>
<dbReference type="GO" id="GO:0055091">
    <property type="term" value="P:phospholipid homeostasis"/>
    <property type="evidence" value="ECO:0007669"/>
    <property type="project" value="TreeGrafter"/>
</dbReference>
<evidence type="ECO:0000256" key="4">
    <source>
        <dbReference type="ARBA" id="ARBA00022989"/>
    </source>
</evidence>
<organism evidence="10 11">
    <name type="scientific">Actinoallomurus bryophytorum</name>
    <dbReference type="NCBI Taxonomy" id="1490222"/>
    <lineage>
        <taxon>Bacteria</taxon>
        <taxon>Bacillati</taxon>
        <taxon>Actinomycetota</taxon>
        <taxon>Actinomycetes</taxon>
        <taxon>Streptosporangiales</taxon>
        <taxon>Thermomonosporaceae</taxon>
        <taxon>Actinoallomurus</taxon>
    </lineage>
</organism>
<gene>
    <name evidence="10" type="ORF">FB559_2473</name>
</gene>
<keyword evidence="2" id="KW-1003">Cell membrane</keyword>
<keyword evidence="5 7" id="KW-0472">Membrane</keyword>
<proteinExistence type="predicted"/>
<dbReference type="EMBL" id="VFOZ01000001">
    <property type="protein sequence ID" value="TQL96920.1"/>
    <property type="molecule type" value="Genomic_DNA"/>
</dbReference>
<dbReference type="SUPFAM" id="SSF55729">
    <property type="entry name" value="Acyl-CoA N-acyltransferases (Nat)"/>
    <property type="match status" value="1"/>
</dbReference>
<dbReference type="Pfam" id="PF09924">
    <property type="entry name" value="LPG_synthase_C"/>
    <property type="match status" value="1"/>
</dbReference>
<keyword evidence="4 7" id="KW-1133">Transmembrane helix</keyword>
<feature type="transmembrane region" description="Helical" evidence="7">
    <location>
        <begin position="33"/>
        <end position="52"/>
    </location>
</feature>
<evidence type="ECO:0000256" key="5">
    <source>
        <dbReference type="ARBA" id="ARBA00023136"/>
    </source>
</evidence>
<accession>A0A543CIQ3</accession>
<comment type="caution">
    <text evidence="10">The sequence shown here is derived from an EMBL/GenBank/DDBJ whole genome shotgun (WGS) entry which is preliminary data.</text>
</comment>
<dbReference type="InterPro" id="IPR031553">
    <property type="entry name" value="tRNA-synt_2_TM"/>
</dbReference>
<feature type="region of interest" description="Disordered" evidence="6">
    <location>
        <begin position="1"/>
        <end position="21"/>
    </location>
</feature>
<evidence type="ECO:0000256" key="2">
    <source>
        <dbReference type="ARBA" id="ARBA00022475"/>
    </source>
</evidence>
<feature type="transmembrane region" description="Helical" evidence="7">
    <location>
        <begin position="98"/>
        <end position="115"/>
    </location>
</feature>
<dbReference type="Proteomes" id="UP000316096">
    <property type="component" value="Unassembled WGS sequence"/>
</dbReference>
<dbReference type="OrthoDB" id="9801152at2"/>
<dbReference type="PANTHER" id="PTHR34697:SF2">
    <property type="entry name" value="PHOSPHATIDYLGLYCEROL LYSYLTRANSFERASE"/>
    <property type="match status" value="1"/>
</dbReference>
<dbReference type="RefSeq" id="WP_141955713.1">
    <property type="nucleotide sequence ID" value="NZ_VFOZ01000001.1"/>
</dbReference>
<dbReference type="InterPro" id="IPR051211">
    <property type="entry name" value="PG_lysyltransferase"/>
</dbReference>
<keyword evidence="11" id="KW-1185">Reference proteome</keyword>
<evidence type="ECO:0000256" key="3">
    <source>
        <dbReference type="ARBA" id="ARBA00022692"/>
    </source>
</evidence>
<evidence type="ECO:0000313" key="10">
    <source>
        <dbReference type="EMBL" id="TQL96920.1"/>
    </source>
</evidence>
<evidence type="ECO:0000259" key="9">
    <source>
        <dbReference type="Pfam" id="PF16995"/>
    </source>
</evidence>
<feature type="transmembrane region" description="Helical" evidence="7">
    <location>
        <begin position="211"/>
        <end position="232"/>
    </location>
</feature>